<comment type="caution">
    <text evidence="3">The sequence shown here is derived from an EMBL/GenBank/DDBJ whole genome shotgun (WGS) entry which is preliminary data.</text>
</comment>
<feature type="domain" description="Retrotransposon gag" evidence="2">
    <location>
        <begin position="122"/>
        <end position="201"/>
    </location>
</feature>
<name>A0ABR0WY39_REHGL</name>
<evidence type="ECO:0000259" key="2">
    <source>
        <dbReference type="Pfam" id="PF03732"/>
    </source>
</evidence>
<feature type="compositionally biased region" description="Basic residues" evidence="1">
    <location>
        <begin position="1"/>
        <end position="13"/>
    </location>
</feature>
<accession>A0ABR0WY39</accession>
<dbReference type="Pfam" id="PF03732">
    <property type="entry name" value="Retrotrans_gag"/>
    <property type="match status" value="1"/>
</dbReference>
<dbReference type="InterPro" id="IPR005162">
    <property type="entry name" value="Retrotrans_gag_dom"/>
</dbReference>
<gene>
    <name evidence="3" type="ORF">DH2020_016106</name>
</gene>
<proteinExistence type="predicted"/>
<evidence type="ECO:0000313" key="3">
    <source>
        <dbReference type="EMBL" id="KAK6151174.1"/>
    </source>
</evidence>
<feature type="region of interest" description="Disordered" evidence="1">
    <location>
        <begin position="1"/>
        <end position="40"/>
    </location>
</feature>
<reference evidence="3 4" key="1">
    <citation type="journal article" date="2021" name="Comput. Struct. Biotechnol. J.">
        <title>De novo genome assembly of the potent medicinal plant Rehmannia glutinosa using nanopore technology.</title>
        <authorList>
            <person name="Ma L."/>
            <person name="Dong C."/>
            <person name="Song C."/>
            <person name="Wang X."/>
            <person name="Zheng X."/>
            <person name="Niu Y."/>
            <person name="Chen S."/>
            <person name="Feng W."/>
        </authorList>
    </citation>
    <scope>NUCLEOTIDE SEQUENCE [LARGE SCALE GENOMIC DNA]</scope>
    <source>
        <strain evidence="3">DH-2019</strain>
    </source>
</reference>
<dbReference type="EMBL" id="JABTTQ020000008">
    <property type="protein sequence ID" value="KAK6151174.1"/>
    <property type="molecule type" value="Genomic_DNA"/>
</dbReference>
<organism evidence="3 4">
    <name type="scientific">Rehmannia glutinosa</name>
    <name type="common">Chinese foxglove</name>
    <dbReference type="NCBI Taxonomy" id="99300"/>
    <lineage>
        <taxon>Eukaryota</taxon>
        <taxon>Viridiplantae</taxon>
        <taxon>Streptophyta</taxon>
        <taxon>Embryophyta</taxon>
        <taxon>Tracheophyta</taxon>
        <taxon>Spermatophyta</taxon>
        <taxon>Magnoliopsida</taxon>
        <taxon>eudicotyledons</taxon>
        <taxon>Gunneridae</taxon>
        <taxon>Pentapetalae</taxon>
        <taxon>asterids</taxon>
        <taxon>lamiids</taxon>
        <taxon>Lamiales</taxon>
        <taxon>Orobanchaceae</taxon>
        <taxon>Rehmannieae</taxon>
        <taxon>Rehmannia</taxon>
    </lineage>
</organism>
<dbReference type="Proteomes" id="UP001318860">
    <property type="component" value="Unassembled WGS sequence"/>
</dbReference>
<evidence type="ECO:0000256" key="1">
    <source>
        <dbReference type="SAM" id="MobiDB-lite"/>
    </source>
</evidence>
<sequence length="208" mass="24677">MAEGRHRSRLRVIHRYEPYPQREGTSTPDAPPPPPHAARDNLNTQLMQQLLLFLQQQTTRHQNPLNSGPWLDTHDKVLKRFLCFDPPIFLGEPDDVKAEYWLEKIESIFSALNYTEEQQLTLVVFRLEAAARNWWRTIEDKWAKQGTRRTWKNFIREFRDQYIPQVAREARKDEFHRLQQGSMTVAQYESEFHRLSKYAPGSIGTKDE</sequence>
<protein>
    <recommendedName>
        <fullName evidence="2">Retrotransposon gag domain-containing protein</fullName>
    </recommendedName>
</protein>
<keyword evidence="4" id="KW-1185">Reference proteome</keyword>
<evidence type="ECO:0000313" key="4">
    <source>
        <dbReference type="Proteomes" id="UP001318860"/>
    </source>
</evidence>